<dbReference type="AlphaFoldDB" id="A0A1Y4SRZ5"/>
<dbReference type="SUPFAM" id="SSF53756">
    <property type="entry name" value="UDP-Glycosyltransferase/glycogen phosphorylase"/>
    <property type="match status" value="1"/>
</dbReference>
<dbReference type="EMBL" id="NFLJ01000053">
    <property type="protein sequence ID" value="OUQ31573.1"/>
    <property type="molecule type" value="Genomic_DNA"/>
</dbReference>
<evidence type="ECO:0000313" key="1">
    <source>
        <dbReference type="EMBL" id="OUQ31573.1"/>
    </source>
</evidence>
<dbReference type="OrthoDB" id="6400528at2"/>
<protein>
    <recommendedName>
        <fullName evidence="3">Glycosyl transferase family 1 domain-containing protein</fullName>
    </recommendedName>
</protein>
<dbReference type="Proteomes" id="UP000195305">
    <property type="component" value="Unassembled WGS sequence"/>
</dbReference>
<dbReference type="RefSeq" id="WP_087360090.1">
    <property type="nucleotide sequence ID" value="NZ_NFLJ01000053.1"/>
</dbReference>
<keyword evidence="2" id="KW-1185">Reference proteome</keyword>
<accession>A0A1Y4SRZ5</accession>
<gene>
    <name evidence="1" type="ORF">B5E75_13155</name>
</gene>
<proteinExistence type="predicted"/>
<sequence>MKKIYVVTYANASSGGNESLHQLCSKLNNLNLDAYIYYLNNPKAAIPYKFKSYNIKSTHNIDDSEENILIVPEISTSFLYKFNKIKKCIWWLSLDFYLRTLPKFTFKNFVNDHNIPRLLYPLAYLYLKCTGELNKQCFEFREDKNHIFHFYNCEYAKQYLINHGVKEENTLYLCGPINSEFFNQTIDLSKKENIILYNPKKGIEFTKKIIQKLKDNEINAQIIALENMNYHQLMMFYSKAKIYIDFGFFPGPERIPREAVTMYCNIITSTTGSAKNNSDVPIPYEFKIDAKDDNLDRIVLKIKNMLVNYNDDIPRFEQYRKKVIDQRRLFDEHIEKYFIG</sequence>
<comment type="caution">
    <text evidence="1">The sequence shown here is derived from an EMBL/GenBank/DDBJ whole genome shotgun (WGS) entry which is preliminary data.</text>
</comment>
<organism evidence="1 2">
    <name type="scientific">Massilimicrobiota timonensis</name>
    <dbReference type="NCBI Taxonomy" id="1776392"/>
    <lineage>
        <taxon>Bacteria</taxon>
        <taxon>Bacillati</taxon>
        <taxon>Bacillota</taxon>
        <taxon>Erysipelotrichia</taxon>
        <taxon>Erysipelotrichales</taxon>
        <taxon>Erysipelotrichaceae</taxon>
        <taxon>Massilimicrobiota</taxon>
    </lineage>
</organism>
<name>A0A1Y4SRZ5_9FIRM</name>
<evidence type="ECO:0000313" key="2">
    <source>
        <dbReference type="Proteomes" id="UP000195305"/>
    </source>
</evidence>
<reference evidence="1 2" key="1">
    <citation type="journal article" date="2018" name="BMC Genomics">
        <title>Whole genome sequencing and function prediction of 133 gut anaerobes isolated from chicken caecum in pure cultures.</title>
        <authorList>
            <person name="Medvecky M."/>
            <person name="Cejkova D."/>
            <person name="Polansky O."/>
            <person name="Karasova D."/>
            <person name="Kubasova T."/>
            <person name="Cizek A."/>
            <person name="Rychlik I."/>
        </authorList>
    </citation>
    <scope>NUCLEOTIDE SEQUENCE [LARGE SCALE GENOMIC DNA]</scope>
    <source>
        <strain evidence="1 2">An13</strain>
    </source>
</reference>
<evidence type="ECO:0008006" key="3">
    <source>
        <dbReference type="Google" id="ProtNLM"/>
    </source>
</evidence>